<dbReference type="GO" id="GO:0032936">
    <property type="term" value="C:SREBP-SCAP complex"/>
    <property type="evidence" value="ECO:0007669"/>
    <property type="project" value="TreeGrafter"/>
</dbReference>
<dbReference type="AlphaFoldDB" id="A0A2H3HS64"/>
<dbReference type="PROSITE" id="PS00678">
    <property type="entry name" value="WD_REPEATS_1"/>
    <property type="match status" value="1"/>
</dbReference>
<keyword evidence="6" id="KW-0153">Cholesterol metabolism</keyword>
<evidence type="ECO:0000256" key="6">
    <source>
        <dbReference type="ARBA" id="ARBA00022548"/>
    </source>
</evidence>
<evidence type="ECO:0000313" key="22">
    <source>
        <dbReference type="Proteomes" id="UP000746612"/>
    </source>
</evidence>
<keyword evidence="8" id="KW-0812">Transmembrane</keyword>
<evidence type="ECO:0000256" key="10">
    <source>
        <dbReference type="ARBA" id="ARBA00022824"/>
    </source>
</evidence>
<evidence type="ECO:0000256" key="11">
    <source>
        <dbReference type="ARBA" id="ARBA00022989"/>
    </source>
</evidence>
<dbReference type="PANTHER" id="PTHR46378:SF1">
    <property type="entry name" value="STEROL REGULATORY ELEMENT-BINDING PROTEIN CLEAVAGE-ACTIVATING PROTEIN"/>
    <property type="match status" value="1"/>
</dbReference>
<organism evidence="21 22">
    <name type="scientific">Gibberella zeae</name>
    <name type="common">Wheat head blight fungus</name>
    <name type="synonym">Fusarium graminearum</name>
    <dbReference type="NCBI Taxonomy" id="5518"/>
    <lineage>
        <taxon>Eukaryota</taxon>
        <taxon>Fungi</taxon>
        <taxon>Dikarya</taxon>
        <taxon>Ascomycota</taxon>
        <taxon>Pezizomycotina</taxon>
        <taxon>Sordariomycetes</taxon>
        <taxon>Hypocreomycetidae</taxon>
        <taxon>Hypocreales</taxon>
        <taxon>Nectriaceae</taxon>
        <taxon>Fusarium</taxon>
    </lineage>
</organism>
<dbReference type="PANTHER" id="PTHR46378">
    <property type="entry name" value="STEROL REGULATORY ELEMENT-BINDING PROTEIN CLEAVAGE-ACTIVATING PROTEIN"/>
    <property type="match status" value="1"/>
</dbReference>
<dbReference type="GO" id="GO:0008203">
    <property type="term" value="P:cholesterol metabolic process"/>
    <property type="evidence" value="ECO:0007669"/>
    <property type="project" value="UniProtKB-KW"/>
</dbReference>
<dbReference type="GO" id="GO:0045540">
    <property type="term" value="P:regulation of cholesterol biosynthetic process"/>
    <property type="evidence" value="ECO:0007669"/>
    <property type="project" value="TreeGrafter"/>
</dbReference>
<evidence type="ECO:0000256" key="18">
    <source>
        <dbReference type="ARBA" id="ARBA00023221"/>
    </source>
</evidence>
<evidence type="ECO:0000256" key="20">
    <source>
        <dbReference type="ARBA" id="ARBA00045958"/>
    </source>
</evidence>
<dbReference type="InterPro" id="IPR015943">
    <property type="entry name" value="WD40/YVTN_repeat-like_dom_sf"/>
</dbReference>
<evidence type="ECO:0000256" key="16">
    <source>
        <dbReference type="ARBA" id="ARBA00023166"/>
    </source>
</evidence>
<keyword evidence="12" id="KW-0333">Golgi apparatus</keyword>
<evidence type="ECO:0000256" key="17">
    <source>
        <dbReference type="ARBA" id="ARBA00023180"/>
    </source>
</evidence>
<dbReference type="SUPFAM" id="SSF50978">
    <property type="entry name" value="WD40 repeat-like"/>
    <property type="match status" value="1"/>
</dbReference>
<keyword evidence="14" id="KW-0446">Lipid-binding</keyword>
<evidence type="ECO:0000256" key="5">
    <source>
        <dbReference type="ARBA" id="ARBA00019541"/>
    </source>
</evidence>
<comment type="caution">
    <text evidence="21">The sequence shown here is derived from an EMBL/GenBank/DDBJ whole genome shotgun (WGS) entry which is preliminary data.</text>
</comment>
<dbReference type="GO" id="GO:0000139">
    <property type="term" value="C:Golgi membrane"/>
    <property type="evidence" value="ECO:0007669"/>
    <property type="project" value="UniProtKB-SubCell"/>
</dbReference>
<evidence type="ECO:0000313" key="21">
    <source>
        <dbReference type="EMBL" id="CAG1991926.1"/>
    </source>
</evidence>
<reference evidence="21" key="1">
    <citation type="submission" date="2021-03" db="EMBL/GenBank/DDBJ databases">
        <authorList>
            <person name="Alouane T."/>
            <person name="Langin T."/>
            <person name="Bonhomme L."/>
        </authorList>
    </citation>
    <scope>NUCLEOTIDE SEQUENCE</scope>
    <source>
        <strain evidence="21">MDC_Fg202</strain>
    </source>
</reference>
<evidence type="ECO:0000256" key="19">
    <source>
        <dbReference type="ARBA" id="ARBA00023329"/>
    </source>
</evidence>
<name>A0A2H3HS64_GIBZA</name>
<keyword evidence="17" id="KW-0325">Glycoprotein</keyword>
<evidence type="ECO:0000256" key="14">
    <source>
        <dbReference type="ARBA" id="ARBA00023121"/>
    </source>
</evidence>
<keyword evidence="11" id="KW-1133">Transmembrane helix</keyword>
<gene>
    <name evidence="21" type="ORF">MDCFG202_LOCUS342093</name>
</gene>
<dbReference type="Gene3D" id="2.130.10.10">
    <property type="entry name" value="YVTN repeat-like/Quinoprotein amine dehydrogenase"/>
    <property type="match status" value="1"/>
</dbReference>
<dbReference type="GO" id="GO:0032933">
    <property type="term" value="P:SREBP signaling pathway"/>
    <property type="evidence" value="ECO:0007669"/>
    <property type="project" value="InterPro"/>
</dbReference>
<evidence type="ECO:0000256" key="13">
    <source>
        <dbReference type="ARBA" id="ARBA00023098"/>
    </source>
</evidence>
<dbReference type="InterPro" id="IPR030225">
    <property type="entry name" value="SCAP"/>
</dbReference>
<comment type="similarity">
    <text evidence="4">Belongs to the WD repeat SCAP family.</text>
</comment>
<dbReference type="PROSITE" id="PS50082">
    <property type="entry name" value="WD_REPEATS_2"/>
    <property type="match status" value="1"/>
</dbReference>
<dbReference type="InterPro" id="IPR000731">
    <property type="entry name" value="SSD"/>
</dbReference>
<evidence type="ECO:0000256" key="3">
    <source>
        <dbReference type="ARBA" id="ARBA00004653"/>
    </source>
</evidence>
<protein>
    <recommendedName>
        <fullName evidence="5">Sterol regulatory element-binding protein cleavage-activating protein</fullName>
    </recommendedName>
</protein>
<evidence type="ECO:0000256" key="9">
    <source>
        <dbReference type="ARBA" id="ARBA00022737"/>
    </source>
</evidence>
<keyword evidence="18" id="KW-0753">Steroid metabolism</keyword>
<dbReference type="InterPro" id="IPR053958">
    <property type="entry name" value="HMGCR/SNAP/NPC1-like_SSD"/>
</dbReference>
<keyword evidence="7" id="KW-0853">WD repeat</keyword>
<dbReference type="Proteomes" id="UP000746612">
    <property type="component" value="Unassembled WGS sequence"/>
</dbReference>
<dbReference type="OrthoDB" id="1914839at2759"/>
<keyword evidence="16" id="KW-1207">Sterol metabolism</keyword>
<dbReference type="EMBL" id="CAJPIJ010000149">
    <property type="protein sequence ID" value="CAG1991926.1"/>
    <property type="molecule type" value="Genomic_DNA"/>
</dbReference>
<evidence type="ECO:0000256" key="12">
    <source>
        <dbReference type="ARBA" id="ARBA00023034"/>
    </source>
</evidence>
<comment type="subcellular location">
    <subcellularLocation>
        <location evidence="2">Cytoplasmic vesicle</location>
        <location evidence="2">COPII-coated vesicle membrane</location>
        <topology evidence="2">Multi-pass membrane protein</topology>
    </subcellularLocation>
    <subcellularLocation>
        <location evidence="1">Endoplasmic reticulum membrane</location>
        <topology evidence="1">Multi-pass membrane protein</topology>
    </subcellularLocation>
    <subcellularLocation>
        <location evidence="3">Golgi apparatus membrane</location>
        <topology evidence="3">Multi-pass membrane protein</topology>
    </subcellularLocation>
</comment>
<evidence type="ECO:0000256" key="1">
    <source>
        <dbReference type="ARBA" id="ARBA00004477"/>
    </source>
</evidence>
<dbReference type="InterPro" id="IPR001680">
    <property type="entry name" value="WD40_rpt"/>
</dbReference>
<dbReference type="Pfam" id="PF12349">
    <property type="entry name" value="Sterol-sensing"/>
    <property type="match status" value="1"/>
</dbReference>
<dbReference type="GO" id="GO:0005789">
    <property type="term" value="C:endoplasmic reticulum membrane"/>
    <property type="evidence" value="ECO:0007669"/>
    <property type="project" value="UniProtKB-SubCell"/>
</dbReference>
<dbReference type="InterPro" id="IPR036322">
    <property type="entry name" value="WD40_repeat_dom_sf"/>
</dbReference>
<keyword evidence="10" id="KW-0256">Endoplasmic reticulum</keyword>
<comment type="function">
    <text evidence="20">Escort protein required for cholesterol as well as lipid homeostasis. Regulates export of the SCAP-SREBP complex from the endoplasmic reticulum to the Golgi upon low cholesterol, thereby regulating the processing of sterol regulatory element-binding proteins (SREBPs) SREBF1/SREBP1 and SREBF2/SREBP2. At high sterol concentrations, formation of a ternary complex with INSIG (INSIG1 or INSIG2) leads to mask the ER export signal in SCAP, promoting retention of the complex in the endoplasmic reticulum. Low sterol concentrations trigger release of INSIG, a conformational change in the SSD domain of SCAP, unmasking of the ER export signal, promoting recruitment into COPII-coated vesicles and transport of the SCAP-SREBP to the Golgi: in the Golgi, SREBPs are then processed, releasing the transcription factor fragment of SREBPs from the membrane, its import into the nucleus and up-regulation of LDLR, INSIG1 and the mevalonate pathway. Binds cholesterol via its SSD domain.</text>
</comment>
<evidence type="ECO:0000256" key="15">
    <source>
        <dbReference type="ARBA" id="ARBA00023136"/>
    </source>
</evidence>
<evidence type="ECO:0000256" key="8">
    <source>
        <dbReference type="ARBA" id="ARBA00022692"/>
    </source>
</evidence>
<dbReference type="GO" id="GO:0012507">
    <property type="term" value="C:ER to Golgi transport vesicle membrane"/>
    <property type="evidence" value="ECO:0007669"/>
    <property type="project" value="UniProtKB-SubCell"/>
</dbReference>
<keyword evidence="9" id="KW-0677">Repeat</keyword>
<proteinExistence type="inferred from homology"/>
<sequence>MIWYFLYPLRGTTEAPILAPTHPVRRALYRYGSYAASHVVAALLVSVVVATILIYPIPYLFTSDYVNGASNLPHHAWTVAQPLPYGATIYPDVMMRSIWVHGSYMQALKQDLLVSALELQNELLGSTENFSPIRARNVARSLPEPGADLSTTQRDAFHAINGLNNQSWFFHSPLQYWDCTKENILVDPAILATVNDKKTQSTSVNVTLRHSIVFSGKRFEERRLVAADALVITLIYLRDSPVGKQWERKAALLPDEMSSKWDIYPPDGRSTASQLYEFQFRPISSQDTAILSAAYGLTAIYFLLSLTKLRAFKSKFGLIITVISQIAFSVMSSFTVCAIFRLDLSRIPRAAYPLVVLSMSLENIFRLINAVIIAPAEDSTSNRIGQAFGETAHTAITSSLQNVFLLLLLSRWVSPGVSAFCMFVAVAIGFDLFYLSTFFLSVLSVDVRRTELSDALAKASIRRYRGESDFKPRGAWERALQGKATLSTRIAGTIIMLGFILIAQWHFFEAAAIFNFFKHAYQGHGALENATSPQTSLDAIHQARSPKSWLRLQDHETAQEIISIIKPTAHSYVARVYEPVVFVMKGSDRMPHYKEPTLLPALYDFINHQLTQFVVIILVVIAGLRLLTSFLLWEDEADDDDRHSDTDPTLDVKSFHGGHSLDIAMLTAAPDGRIVSVGLDRAIRVWDAKSASLHYTIAKGEESEDAPFPVLAMAIDDSSKWLAILSPYKIALWDLKENTWGPSLSVNLQGQKTEAFFFGSSDPKRNIPRLVLVRRNGTLTEYIPDAGEGADYGICRSPLTCVRPLIGKRKDCLQLKVGRDTDPMTAIGSKQASPLVAIITASRRGCVHAATKETLSWNSRSVELEGIEHDGVHQVVPLASLGLFLIAGVTRVHLVNMEDYSLVHTFSTERMASRSMQSAFFSRSSSQLGADGLVWFTLCYTSADTGDCVVQTFAPPDDHDMIYYQNSATPPTSGWCAWESVKETKRHIQNPGSWSVLSDGGVVGIRQKSNRALDMQTNGRRKTEGLRHRSPRKEPGRDLFGRWEIWSAPQSGLLRTDETRPLFQANERAGHLIVTELGPVVRVGQRSIAFSFGNVVKLVTVGGHERFDSSATANSSEHLNVGSRRRKPGALVRPRAWS</sequence>
<dbReference type="InterPro" id="IPR019775">
    <property type="entry name" value="WD40_repeat_CS"/>
</dbReference>
<keyword evidence="13" id="KW-0443">Lipid metabolism</keyword>
<keyword evidence="15" id="KW-0472">Membrane</keyword>
<keyword evidence="19" id="KW-0968">Cytoplasmic vesicle</keyword>
<dbReference type="SUPFAM" id="SSF82866">
    <property type="entry name" value="Multidrug efflux transporter AcrB transmembrane domain"/>
    <property type="match status" value="1"/>
</dbReference>
<dbReference type="SMART" id="SM00320">
    <property type="entry name" value="WD40"/>
    <property type="match status" value="2"/>
</dbReference>
<evidence type="ECO:0000256" key="7">
    <source>
        <dbReference type="ARBA" id="ARBA00022574"/>
    </source>
</evidence>
<dbReference type="GO" id="GO:0032934">
    <property type="term" value="F:sterol binding"/>
    <property type="evidence" value="ECO:0007669"/>
    <property type="project" value="InterPro"/>
</dbReference>
<evidence type="ECO:0000256" key="4">
    <source>
        <dbReference type="ARBA" id="ARBA00007410"/>
    </source>
</evidence>
<dbReference type="PROSITE" id="PS50156">
    <property type="entry name" value="SSD"/>
    <property type="match status" value="1"/>
</dbReference>
<accession>A0A2H3HS64</accession>
<evidence type="ECO:0000256" key="2">
    <source>
        <dbReference type="ARBA" id="ARBA00004557"/>
    </source>
</evidence>